<dbReference type="Gene3D" id="3.30.1050.10">
    <property type="entry name" value="SCP2 sterol-binding domain"/>
    <property type="match status" value="1"/>
</dbReference>
<organism evidence="2 3">
    <name type="scientific">Globisporangium ultimum (strain ATCC 200006 / CBS 805.95 / DAOM BR144)</name>
    <name type="common">Pythium ultimum</name>
    <dbReference type="NCBI Taxonomy" id="431595"/>
    <lineage>
        <taxon>Eukaryota</taxon>
        <taxon>Sar</taxon>
        <taxon>Stramenopiles</taxon>
        <taxon>Oomycota</taxon>
        <taxon>Peronosporomycetes</taxon>
        <taxon>Pythiales</taxon>
        <taxon>Pythiaceae</taxon>
        <taxon>Globisporangium</taxon>
    </lineage>
</organism>
<dbReference type="EnsemblProtists" id="PYU1_T003419">
    <property type="protein sequence ID" value="PYU1_T003419"/>
    <property type="gene ID" value="PYU1_G003409"/>
</dbReference>
<dbReference type="EMBL" id="GL376603">
    <property type="status" value="NOT_ANNOTATED_CDS"/>
    <property type="molecule type" value="Genomic_DNA"/>
</dbReference>
<protein>
    <submittedName>
        <fullName evidence="2">Uncharacterized protein</fullName>
    </submittedName>
</protein>
<dbReference type="STRING" id="431595.K3WEM8"/>
<proteinExistence type="predicted"/>
<dbReference type="InterPro" id="IPR036527">
    <property type="entry name" value="SCP2_sterol-bd_dom_sf"/>
</dbReference>
<dbReference type="HOGENOM" id="CLU_041373_0_0_1"/>
<feature type="region of interest" description="Disordered" evidence="1">
    <location>
        <begin position="1"/>
        <end position="28"/>
    </location>
</feature>
<dbReference type="VEuPathDB" id="FungiDB:PYU1_G003409"/>
<reference evidence="2" key="3">
    <citation type="submission" date="2015-02" db="UniProtKB">
        <authorList>
            <consortium name="EnsemblProtists"/>
        </authorList>
    </citation>
    <scope>IDENTIFICATION</scope>
    <source>
        <strain evidence="2">DAOM BR144</strain>
    </source>
</reference>
<name>K3WEM8_GLOUD</name>
<dbReference type="OMA" id="WFFHARS"/>
<evidence type="ECO:0000256" key="1">
    <source>
        <dbReference type="SAM" id="MobiDB-lite"/>
    </source>
</evidence>
<dbReference type="Proteomes" id="UP000019132">
    <property type="component" value="Unassembled WGS sequence"/>
</dbReference>
<dbReference type="AlphaFoldDB" id="K3WEM8"/>
<feature type="compositionally biased region" description="Low complexity" evidence="1">
    <location>
        <begin position="9"/>
        <end position="18"/>
    </location>
</feature>
<dbReference type="InParanoid" id="K3WEM8"/>
<sequence length="508" mass="57548">METPPPPQQQEMETTPPQVMATSAPATATREHEIEEVMQFLRFSVKESSTFDGTILFKFKGDDDVPAMSYAVQVAEDRRVTTKKNATSQDTKVTCEVSISVDDFLWIYSGKASSSDILKLFYAGKLSISGYAFRKVSAFAQSFDFSSEKWRSFYSWRDENENVRRSPSAVEEARNVGSPSRDFWFFHCRAILDRYNVSKLQQLQWETSMASVFGENYVLGNVCRAIQKTKTPQAAECHPQDSFYNVIASVLGSSNAVMKHDGIPQPRRALATDHHHQQCDVQRELMHFFNPDTKHTSKYVDSVCTSNHKHDLFGFFDEEYINAVKYTAKERFQQRRNKNRVDLADAGMAQLDKLVKVIGIGGHCNRTNNKQSKYIPAPEAFLREFNGSANVMMDLIKEKALGRKSLDKIPAPNVDFLFGGRTGNVLLVDDSRMKSDATKTAAEQVTGMTQSIVEVSRAPLQRRRSRRDFAVPKERLKAKFASLSRDLAKQNTAVISNVEEHLVFSDYL</sequence>
<reference evidence="3" key="2">
    <citation type="submission" date="2010-04" db="EMBL/GenBank/DDBJ databases">
        <authorList>
            <person name="Buell R."/>
            <person name="Hamilton J."/>
            <person name="Hostetler J."/>
        </authorList>
    </citation>
    <scope>NUCLEOTIDE SEQUENCE [LARGE SCALE GENOMIC DNA]</scope>
    <source>
        <strain evidence="3">DAOM:BR144</strain>
    </source>
</reference>
<dbReference type="eggNOG" id="ENOG502RQ7Z">
    <property type="taxonomic scope" value="Eukaryota"/>
</dbReference>
<keyword evidence="3" id="KW-1185">Reference proteome</keyword>
<accession>K3WEM8</accession>
<reference evidence="3" key="1">
    <citation type="journal article" date="2010" name="Genome Biol.">
        <title>Genome sequence of the necrotrophic plant pathogen Pythium ultimum reveals original pathogenicity mechanisms and effector repertoire.</title>
        <authorList>
            <person name="Levesque C.A."/>
            <person name="Brouwer H."/>
            <person name="Cano L."/>
            <person name="Hamilton J.P."/>
            <person name="Holt C."/>
            <person name="Huitema E."/>
            <person name="Raffaele S."/>
            <person name="Robideau G.P."/>
            <person name="Thines M."/>
            <person name="Win J."/>
            <person name="Zerillo M.M."/>
            <person name="Beakes G.W."/>
            <person name="Boore J.L."/>
            <person name="Busam D."/>
            <person name="Dumas B."/>
            <person name="Ferriera S."/>
            <person name="Fuerstenberg S.I."/>
            <person name="Gachon C.M."/>
            <person name="Gaulin E."/>
            <person name="Govers F."/>
            <person name="Grenville-Briggs L."/>
            <person name="Horner N."/>
            <person name="Hostetler J."/>
            <person name="Jiang R.H."/>
            <person name="Johnson J."/>
            <person name="Krajaejun T."/>
            <person name="Lin H."/>
            <person name="Meijer H.J."/>
            <person name="Moore B."/>
            <person name="Morris P."/>
            <person name="Phuntmart V."/>
            <person name="Puiu D."/>
            <person name="Shetty J."/>
            <person name="Stajich J.E."/>
            <person name="Tripathy S."/>
            <person name="Wawra S."/>
            <person name="van West P."/>
            <person name="Whitty B.R."/>
            <person name="Coutinho P.M."/>
            <person name="Henrissat B."/>
            <person name="Martin F."/>
            <person name="Thomas P.D."/>
            <person name="Tyler B.M."/>
            <person name="De Vries R.P."/>
            <person name="Kamoun S."/>
            <person name="Yandell M."/>
            <person name="Tisserat N."/>
            <person name="Buell C.R."/>
        </authorList>
    </citation>
    <scope>NUCLEOTIDE SEQUENCE</scope>
    <source>
        <strain evidence="3">DAOM:BR144</strain>
    </source>
</reference>
<evidence type="ECO:0000313" key="3">
    <source>
        <dbReference type="Proteomes" id="UP000019132"/>
    </source>
</evidence>
<evidence type="ECO:0000313" key="2">
    <source>
        <dbReference type="EnsemblProtists" id="PYU1_T003419"/>
    </source>
</evidence>